<organism evidence="2">
    <name type="scientific">Ranunculus white mottle virus_hele</name>
    <dbReference type="NCBI Taxonomy" id="2983956"/>
    <lineage>
        <taxon>Viruses</taxon>
        <taxon>Riboviria</taxon>
        <taxon>Orthornavirae</taxon>
        <taxon>Negarnaviricota</taxon>
        <taxon>Haploviricotina</taxon>
        <taxon>Milneviricetes</taxon>
        <taxon>Naedrevirales</taxon>
        <taxon>Aspiviridae</taxon>
        <taxon>Ophiovirus</taxon>
    </lineage>
</organism>
<protein>
    <submittedName>
        <fullName evidence="2">Movement protein</fullName>
    </submittedName>
</protein>
<proteinExistence type="predicted"/>
<sequence>MLSYSRGNLSAHKETNLLKVQVISNQYSMASQSNLVSRNSSRILKRTGELTRTTSSHPVVSFRKAAEDMVEDGVSILASLKGENLSPEVECMAAEFQEAIRGDIQSVVSPMQIKLKGEEDTTKVTMGTLKTVANVLFGKDYPYYRVDRLKILYLPLFSGELAQDQAITFSIRDSSIRNGSKIVTKADAPLNKMSMIELHSSYFVDKKKLNVIEFGYKAKGVPVKDRAFAFVCLSFYIQRDFIPVTIAQKKPIVLLIDELEHPVDITKKSSIEGLVKRVNSRIEKNKGKFLKNKDKEDEEEERRFAPILFDLPNEKKPNRIDSGFFDGKKVVADDLQLYNSDIPSFLPRRLPFTNSDRIILDTGAPDHWFYNPDLAELKEITQGDNLAEGTNFHRLNGVEIKLGVHWVRLKEVLYGKKDDIPLISYRKLAESGIINQFNSLPNNKATLCLDDQLVFSLTHDGAYYVFDASDSSSSKMIIE</sequence>
<feature type="domain" description="30K viral movement protein core" evidence="1">
    <location>
        <begin position="127"/>
        <end position="257"/>
    </location>
</feature>
<dbReference type="Pfam" id="PF17644">
    <property type="entry name" value="30K_MP_core"/>
    <property type="match status" value="1"/>
</dbReference>
<reference evidence="2" key="1">
    <citation type="journal article" date="2023" name="bioRxiv">
        <title>Expanding the repertoire of the plant infecting ophioviruses.</title>
        <authorList>
            <person name="Debat H."/>
            <person name="Garcia M.L."/>
            <person name="Bejerman N."/>
        </authorList>
    </citation>
    <scope>NUCLEOTIDE SEQUENCE</scope>
</reference>
<name>A0A9N6YK77_9VIRU</name>
<evidence type="ECO:0000259" key="1">
    <source>
        <dbReference type="Pfam" id="PF17644"/>
    </source>
</evidence>
<evidence type="ECO:0000313" key="2">
    <source>
        <dbReference type="EMBL" id="DBA06947.1"/>
    </source>
</evidence>
<dbReference type="EMBL" id="BK062722">
    <property type="protein sequence ID" value="DBA06947.1"/>
    <property type="molecule type" value="Genomic_RNA"/>
</dbReference>
<dbReference type="InterPro" id="IPR041344">
    <property type="entry name" value="30K_MP_core"/>
</dbReference>
<accession>A0A9N6YK77</accession>